<reference evidence="3" key="1">
    <citation type="submission" date="2016-07" db="EMBL/GenBank/DDBJ databases">
        <authorList>
            <person name="Florea S."/>
            <person name="Webb J.S."/>
            <person name="Jaromczyk J."/>
            <person name="Schardl C.L."/>
        </authorList>
    </citation>
    <scope>NUCLEOTIDE SEQUENCE [LARGE SCALE GENOMIC DNA]</scope>
    <source>
        <strain evidence="3">CY1</strain>
    </source>
</reference>
<dbReference type="Proteomes" id="UP000190626">
    <property type="component" value="Unassembled WGS sequence"/>
</dbReference>
<gene>
    <name evidence="2" type="ORF">BC351_17570</name>
</gene>
<evidence type="ECO:0000313" key="2">
    <source>
        <dbReference type="EMBL" id="OPH60307.1"/>
    </source>
</evidence>
<feature type="domain" description="Helix-turn-helix" evidence="1">
    <location>
        <begin position="10"/>
        <end position="56"/>
    </location>
</feature>
<dbReference type="RefSeq" id="WP_079409767.1">
    <property type="nucleotide sequence ID" value="NZ_MBTG01000004.1"/>
</dbReference>
<dbReference type="AlphaFoldDB" id="A0A1V4HPX0"/>
<comment type="caution">
    <text evidence="2">The sequence shown here is derived from an EMBL/GenBank/DDBJ whole genome shotgun (WGS) entry which is preliminary data.</text>
</comment>
<organism evidence="2 3">
    <name type="scientific">Paenibacillus ferrarius</name>
    <dbReference type="NCBI Taxonomy" id="1469647"/>
    <lineage>
        <taxon>Bacteria</taxon>
        <taxon>Bacillati</taxon>
        <taxon>Bacillota</taxon>
        <taxon>Bacilli</taxon>
        <taxon>Bacillales</taxon>
        <taxon>Paenibacillaceae</taxon>
        <taxon>Paenibacillus</taxon>
    </lineage>
</organism>
<dbReference type="Pfam" id="PF12728">
    <property type="entry name" value="HTH_17"/>
    <property type="match status" value="1"/>
</dbReference>
<accession>A0A1V4HPX0</accession>
<evidence type="ECO:0000259" key="1">
    <source>
        <dbReference type="Pfam" id="PF12728"/>
    </source>
</evidence>
<protein>
    <submittedName>
        <fullName evidence="2">Excisionase</fullName>
    </submittedName>
</protein>
<sequence>MFSDYSDIVSVTELMEMLDIGRSKALSLLQTGQIKSMKMKGYRIPKVAVTDFVLSQAKMNMERYRELADD</sequence>
<name>A0A1V4HPX0_9BACL</name>
<dbReference type="STRING" id="1469647.BC351_17570"/>
<keyword evidence="3" id="KW-1185">Reference proteome</keyword>
<dbReference type="OrthoDB" id="122388at2"/>
<dbReference type="EMBL" id="MBTG01000004">
    <property type="protein sequence ID" value="OPH60307.1"/>
    <property type="molecule type" value="Genomic_DNA"/>
</dbReference>
<proteinExistence type="predicted"/>
<dbReference type="InterPro" id="IPR041657">
    <property type="entry name" value="HTH_17"/>
</dbReference>
<evidence type="ECO:0000313" key="3">
    <source>
        <dbReference type="Proteomes" id="UP000190626"/>
    </source>
</evidence>